<keyword evidence="3" id="KW-1185">Reference proteome</keyword>
<feature type="compositionally biased region" description="Basic and acidic residues" evidence="1">
    <location>
        <begin position="43"/>
        <end position="53"/>
    </location>
</feature>
<gene>
    <name evidence="2" type="ORF">OsI_22992</name>
</gene>
<protein>
    <submittedName>
        <fullName evidence="2">Uncharacterized protein</fullName>
    </submittedName>
</protein>
<dbReference type="Proteomes" id="UP000007015">
    <property type="component" value="Chromosome 6"/>
</dbReference>
<evidence type="ECO:0000256" key="1">
    <source>
        <dbReference type="SAM" id="MobiDB-lite"/>
    </source>
</evidence>
<evidence type="ECO:0000313" key="3">
    <source>
        <dbReference type="Proteomes" id="UP000007015"/>
    </source>
</evidence>
<feature type="compositionally biased region" description="Gly residues" evidence="1">
    <location>
        <begin position="1"/>
        <end position="11"/>
    </location>
</feature>
<dbReference type="HOGENOM" id="CLU_1689615_0_0_1"/>
<feature type="region of interest" description="Disordered" evidence="1">
    <location>
        <begin position="1"/>
        <end position="20"/>
    </location>
</feature>
<dbReference type="Gramene" id="BGIOSGA021236-TA">
    <property type="protein sequence ID" value="BGIOSGA021236-PA"/>
    <property type="gene ID" value="BGIOSGA021236"/>
</dbReference>
<dbReference type="STRING" id="39946.A2YCZ8"/>
<dbReference type="AlphaFoldDB" id="A2YCZ8"/>
<feature type="region of interest" description="Disordered" evidence="1">
    <location>
        <begin position="36"/>
        <end position="77"/>
    </location>
</feature>
<evidence type="ECO:0000313" key="2">
    <source>
        <dbReference type="EMBL" id="EAZ00959.1"/>
    </source>
</evidence>
<proteinExistence type="predicted"/>
<dbReference type="EMBL" id="CM000131">
    <property type="protein sequence ID" value="EAZ00959.1"/>
    <property type="molecule type" value="Genomic_DNA"/>
</dbReference>
<accession>A2YCZ8</accession>
<sequence>MADTGGGGEKGTIGEKVTRPKPLDVVLVDQQLALAGGSGSADASREEDFRQKPVESQGGSKSLQGPAAFTEGPVDEEDDDAVEVILEEEEVQKAGQLTVLARFYSMRFPNPVVLFEDMRRAWRLRAEMSYKSLKDNLFIITFSNEGDYLFVLQGGP</sequence>
<name>A2YCZ8_ORYSI</name>
<reference evidence="2 3" key="1">
    <citation type="journal article" date="2005" name="PLoS Biol.">
        <title>The genomes of Oryza sativa: a history of duplications.</title>
        <authorList>
            <person name="Yu J."/>
            <person name="Wang J."/>
            <person name="Lin W."/>
            <person name="Li S."/>
            <person name="Li H."/>
            <person name="Zhou J."/>
            <person name="Ni P."/>
            <person name="Dong W."/>
            <person name="Hu S."/>
            <person name="Zeng C."/>
            <person name="Zhang J."/>
            <person name="Zhang Y."/>
            <person name="Li R."/>
            <person name="Xu Z."/>
            <person name="Li S."/>
            <person name="Li X."/>
            <person name="Zheng H."/>
            <person name="Cong L."/>
            <person name="Lin L."/>
            <person name="Yin J."/>
            <person name="Geng J."/>
            <person name="Li G."/>
            <person name="Shi J."/>
            <person name="Liu J."/>
            <person name="Lv H."/>
            <person name="Li J."/>
            <person name="Wang J."/>
            <person name="Deng Y."/>
            <person name="Ran L."/>
            <person name="Shi X."/>
            <person name="Wang X."/>
            <person name="Wu Q."/>
            <person name="Li C."/>
            <person name="Ren X."/>
            <person name="Wang J."/>
            <person name="Wang X."/>
            <person name="Li D."/>
            <person name="Liu D."/>
            <person name="Zhang X."/>
            <person name="Ji Z."/>
            <person name="Zhao W."/>
            <person name="Sun Y."/>
            <person name="Zhang Z."/>
            <person name="Bao J."/>
            <person name="Han Y."/>
            <person name="Dong L."/>
            <person name="Ji J."/>
            <person name="Chen P."/>
            <person name="Wu S."/>
            <person name="Liu J."/>
            <person name="Xiao Y."/>
            <person name="Bu D."/>
            <person name="Tan J."/>
            <person name="Yang L."/>
            <person name="Ye C."/>
            <person name="Zhang J."/>
            <person name="Xu J."/>
            <person name="Zhou Y."/>
            <person name="Yu Y."/>
            <person name="Zhang B."/>
            <person name="Zhuang S."/>
            <person name="Wei H."/>
            <person name="Liu B."/>
            <person name="Lei M."/>
            <person name="Yu H."/>
            <person name="Li Y."/>
            <person name="Xu H."/>
            <person name="Wei S."/>
            <person name="He X."/>
            <person name="Fang L."/>
            <person name="Zhang Z."/>
            <person name="Zhang Y."/>
            <person name="Huang X."/>
            <person name="Su Z."/>
            <person name="Tong W."/>
            <person name="Li J."/>
            <person name="Tong Z."/>
            <person name="Li S."/>
            <person name="Ye J."/>
            <person name="Wang L."/>
            <person name="Fang L."/>
            <person name="Lei T."/>
            <person name="Chen C."/>
            <person name="Chen H."/>
            <person name="Xu Z."/>
            <person name="Li H."/>
            <person name="Huang H."/>
            <person name="Zhang F."/>
            <person name="Xu H."/>
            <person name="Li N."/>
            <person name="Zhao C."/>
            <person name="Li S."/>
            <person name="Dong L."/>
            <person name="Huang Y."/>
            <person name="Li L."/>
            <person name="Xi Y."/>
            <person name="Qi Q."/>
            <person name="Li W."/>
            <person name="Zhang B."/>
            <person name="Hu W."/>
            <person name="Zhang Y."/>
            <person name="Tian X."/>
            <person name="Jiao Y."/>
            <person name="Liang X."/>
            <person name="Jin J."/>
            <person name="Gao L."/>
            <person name="Zheng W."/>
            <person name="Hao B."/>
            <person name="Liu S."/>
            <person name="Wang W."/>
            <person name="Yuan L."/>
            <person name="Cao M."/>
            <person name="McDermott J."/>
            <person name="Samudrala R."/>
            <person name="Wang J."/>
            <person name="Wong G.K."/>
            <person name="Yang H."/>
        </authorList>
    </citation>
    <scope>NUCLEOTIDE SEQUENCE [LARGE SCALE GENOMIC DNA]</scope>
    <source>
        <strain evidence="3">cv. 93-11</strain>
    </source>
</reference>
<organism evidence="2 3">
    <name type="scientific">Oryza sativa subsp. indica</name>
    <name type="common">Rice</name>
    <dbReference type="NCBI Taxonomy" id="39946"/>
    <lineage>
        <taxon>Eukaryota</taxon>
        <taxon>Viridiplantae</taxon>
        <taxon>Streptophyta</taxon>
        <taxon>Embryophyta</taxon>
        <taxon>Tracheophyta</taxon>
        <taxon>Spermatophyta</taxon>
        <taxon>Magnoliopsida</taxon>
        <taxon>Liliopsida</taxon>
        <taxon>Poales</taxon>
        <taxon>Poaceae</taxon>
        <taxon>BOP clade</taxon>
        <taxon>Oryzoideae</taxon>
        <taxon>Oryzeae</taxon>
        <taxon>Oryzinae</taxon>
        <taxon>Oryza</taxon>
        <taxon>Oryza sativa</taxon>
    </lineage>
</organism>